<dbReference type="Proteomes" id="UP000516013">
    <property type="component" value="Chromosome"/>
</dbReference>
<dbReference type="RefSeq" id="WP_187706400.1">
    <property type="nucleotide sequence ID" value="NZ_CP060822.1"/>
</dbReference>
<evidence type="ECO:0000313" key="2">
    <source>
        <dbReference type="EMBL" id="QNP29907.1"/>
    </source>
</evidence>
<dbReference type="EMBL" id="CP060822">
    <property type="protein sequence ID" value="QNP29907.1"/>
    <property type="molecule type" value="Genomic_DNA"/>
</dbReference>
<keyword evidence="3" id="KW-1185">Reference proteome</keyword>
<gene>
    <name evidence="2" type="ORF">IAR63_02055</name>
</gene>
<dbReference type="Gene3D" id="3.40.50.2000">
    <property type="entry name" value="Glycogen Phosphorylase B"/>
    <property type="match status" value="2"/>
</dbReference>
<accession>A0A7H0F1J1</accession>
<reference evidence="2 3" key="1">
    <citation type="submission" date="2020-08" db="EMBL/GenBank/DDBJ databases">
        <title>Complete genome sequence of Raphidiopsis curvispora isolated from drinking water reservoir in South Korea.</title>
        <authorList>
            <person name="Jeong J."/>
        </authorList>
    </citation>
    <scope>NUCLEOTIDE SEQUENCE [LARGE SCALE GENOMIC DNA]</scope>
    <source>
        <strain evidence="2 3">GIHE-G1</strain>
    </source>
</reference>
<organism evidence="2 3">
    <name type="scientific">Cylindrospermopsis curvispora GIHE-G1</name>
    <dbReference type="NCBI Taxonomy" id="2666332"/>
    <lineage>
        <taxon>Bacteria</taxon>
        <taxon>Bacillati</taxon>
        <taxon>Cyanobacteriota</taxon>
        <taxon>Cyanophyceae</taxon>
        <taxon>Nostocales</taxon>
        <taxon>Aphanizomenonaceae</taxon>
        <taxon>Cylindrospermopsis</taxon>
    </lineage>
</organism>
<sequence length="376" mass="42723">MAKIRIEWFNCQPTPYNDVLFKSLALIPKIDLSVNYRSQVLSSHPWKSPLGLGYKNRFYNTFLGVDWRSLSLIFDPGISLFVIAGWDHPTTLILLSLLRLLGRTYSIWTDVPRPRKKNSPHLREWARDRWLKWIMLGAKAIFGTGSPGINALIRMGSAPKRTRNLPFVLDLEKYPTWQVLEIKYEYPYPLRFISSGRLKNSVKGHDISIRAVAAALGSNQNWEYEIAGTGPDLKELQDLARGLGIEDYIRFLGWVEPSELIHRMSRSHILIHSSPVHDPYPNAVLEGMAAGCIVMASDVCGSAIDRIENKISGFIHRAGDWQQLSTQIRELRAIGSDIMLIAKSARIQSETWTVERSIQPLLEVINSTEELMQCAE</sequence>
<feature type="domain" description="Glycosyl transferase family 1" evidence="1">
    <location>
        <begin position="191"/>
        <end position="331"/>
    </location>
</feature>
<name>A0A7H0F1J1_9CYAN</name>
<keyword evidence="2" id="KW-0808">Transferase</keyword>
<dbReference type="SUPFAM" id="SSF53756">
    <property type="entry name" value="UDP-Glycosyltransferase/glycogen phosphorylase"/>
    <property type="match status" value="1"/>
</dbReference>
<dbReference type="AlphaFoldDB" id="A0A7H0F1J1"/>
<dbReference type="PANTHER" id="PTHR12526">
    <property type="entry name" value="GLYCOSYLTRANSFERASE"/>
    <property type="match status" value="1"/>
</dbReference>
<dbReference type="PANTHER" id="PTHR12526:SF630">
    <property type="entry name" value="GLYCOSYLTRANSFERASE"/>
    <property type="match status" value="1"/>
</dbReference>
<dbReference type="CDD" id="cd03801">
    <property type="entry name" value="GT4_PimA-like"/>
    <property type="match status" value="1"/>
</dbReference>
<dbReference type="Pfam" id="PF00534">
    <property type="entry name" value="Glycos_transf_1"/>
    <property type="match status" value="1"/>
</dbReference>
<dbReference type="InterPro" id="IPR001296">
    <property type="entry name" value="Glyco_trans_1"/>
</dbReference>
<dbReference type="KEGG" id="ccur:IAR63_02055"/>
<protein>
    <submittedName>
        <fullName evidence="2">Glycosyltransferase family 4 protein</fullName>
    </submittedName>
</protein>
<evidence type="ECO:0000313" key="3">
    <source>
        <dbReference type="Proteomes" id="UP000516013"/>
    </source>
</evidence>
<evidence type="ECO:0000259" key="1">
    <source>
        <dbReference type="Pfam" id="PF00534"/>
    </source>
</evidence>
<dbReference type="GO" id="GO:0016757">
    <property type="term" value="F:glycosyltransferase activity"/>
    <property type="evidence" value="ECO:0007669"/>
    <property type="project" value="InterPro"/>
</dbReference>
<proteinExistence type="predicted"/>